<organism evidence="2 3">
    <name type="scientific">Dactylonectria macrodidyma</name>
    <dbReference type="NCBI Taxonomy" id="307937"/>
    <lineage>
        <taxon>Eukaryota</taxon>
        <taxon>Fungi</taxon>
        <taxon>Dikarya</taxon>
        <taxon>Ascomycota</taxon>
        <taxon>Pezizomycotina</taxon>
        <taxon>Sordariomycetes</taxon>
        <taxon>Hypocreomycetidae</taxon>
        <taxon>Hypocreales</taxon>
        <taxon>Nectriaceae</taxon>
        <taxon>Dactylonectria</taxon>
    </lineage>
</organism>
<gene>
    <name evidence="2" type="ORF">EDB81DRAFT_838552</name>
</gene>
<proteinExistence type="predicted"/>
<dbReference type="Pfam" id="PF13374">
    <property type="entry name" value="TPR_10"/>
    <property type="match status" value="1"/>
</dbReference>
<dbReference type="OrthoDB" id="9991317at2759"/>
<dbReference type="SUPFAM" id="SSF48452">
    <property type="entry name" value="TPR-like"/>
    <property type="match status" value="1"/>
</dbReference>
<comment type="caution">
    <text evidence="2">The sequence shown here is derived from an EMBL/GenBank/DDBJ whole genome shotgun (WGS) entry which is preliminary data.</text>
</comment>
<dbReference type="InterPro" id="IPR011990">
    <property type="entry name" value="TPR-like_helical_dom_sf"/>
</dbReference>
<keyword evidence="3" id="KW-1185">Reference proteome</keyword>
<evidence type="ECO:0000313" key="3">
    <source>
        <dbReference type="Proteomes" id="UP000738349"/>
    </source>
</evidence>
<feature type="domain" description="CHAT" evidence="1">
    <location>
        <begin position="400"/>
        <end position="494"/>
    </location>
</feature>
<dbReference type="EMBL" id="JAGMUV010000003">
    <property type="protein sequence ID" value="KAH7165889.1"/>
    <property type="molecule type" value="Genomic_DNA"/>
</dbReference>
<dbReference type="Proteomes" id="UP000738349">
    <property type="component" value="Unassembled WGS sequence"/>
</dbReference>
<evidence type="ECO:0000259" key="1">
    <source>
        <dbReference type="Pfam" id="PF12770"/>
    </source>
</evidence>
<reference evidence="2" key="1">
    <citation type="journal article" date="2021" name="Nat. Commun.">
        <title>Genetic determinants of endophytism in the Arabidopsis root mycobiome.</title>
        <authorList>
            <person name="Mesny F."/>
            <person name="Miyauchi S."/>
            <person name="Thiergart T."/>
            <person name="Pickel B."/>
            <person name="Atanasova L."/>
            <person name="Karlsson M."/>
            <person name="Huettel B."/>
            <person name="Barry K.W."/>
            <person name="Haridas S."/>
            <person name="Chen C."/>
            <person name="Bauer D."/>
            <person name="Andreopoulos W."/>
            <person name="Pangilinan J."/>
            <person name="LaButti K."/>
            <person name="Riley R."/>
            <person name="Lipzen A."/>
            <person name="Clum A."/>
            <person name="Drula E."/>
            <person name="Henrissat B."/>
            <person name="Kohler A."/>
            <person name="Grigoriev I.V."/>
            <person name="Martin F.M."/>
            <person name="Hacquard S."/>
        </authorList>
    </citation>
    <scope>NUCLEOTIDE SEQUENCE</scope>
    <source>
        <strain evidence="2">MPI-CAGE-AT-0147</strain>
    </source>
</reference>
<accession>A0A9P9FL12</accession>
<sequence>MSDNSLTIIANATYKHSTDTRIKTMADKKEAIDLPRDVVEAGSGCQPDLALFWDELRSQVGDRFVLTGAMADLEEAISVITQAVKAIPQDHPDRAMYLSSLGMRLGNRFECTGSLTDLEEAIDVARQAVAAAPLTHPDLSTFWSNLGTLQAGQDPISAIQLLETGRGVLASSLHDLRTDISSLRDQHHSLAQSFDELRHILDTPASRSIADQRHKASQQMSMLLAKIRSLSGFERFLLPATEVEMCQAAEAGPIVIANVSSHRYDAFIIEACRIRALELPGLSRELVLAHAKDVQSLETLQWLWDVVVEPVLEALCLTRCPAVDPWLACAGYHQEPGGKTALDRVVSSYSSTVKTIIHTRQQRQDVRPKSAKIVLVSMQQTPGQNQLQYADKEIHAAETLSALESCQIFRFAGHGGADLDPLKSRLYLEDWQNNLLTVGSLLERKLHSGSPFLAYLSACKTSENLDEVSADESLHLTSAFQLAGFQYVISTLWEFLGDNGLNSSSVSSGLHYAARAFRDEWVQKENGRGQQVDDQGVILGIKPARDVELCEDFEPSQPLWVPYVHYGV</sequence>
<dbReference type="AlphaFoldDB" id="A0A9P9FL12"/>
<name>A0A9P9FL12_9HYPO</name>
<dbReference type="Gene3D" id="1.25.40.10">
    <property type="entry name" value="Tetratricopeptide repeat domain"/>
    <property type="match status" value="1"/>
</dbReference>
<protein>
    <submittedName>
        <fullName evidence="2">TPR domain-containing protein</fullName>
    </submittedName>
</protein>
<dbReference type="InterPro" id="IPR024983">
    <property type="entry name" value="CHAT_dom"/>
</dbReference>
<dbReference type="Pfam" id="PF12770">
    <property type="entry name" value="CHAT"/>
    <property type="match status" value="1"/>
</dbReference>
<evidence type="ECO:0000313" key="2">
    <source>
        <dbReference type="EMBL" id="KAH7165889.1"/>
    </source>
</evidence>